<proteinExistence type="predicted"/>
<dbReference type="AlphaFoldDB" id="A0A059BAY4"/>
<dbReference type="EMBL" id="KK198759">
    <property type="protein sequence ID" value="KCW63199.1"/>
    <property type="molecule type" value="Genomic_DNA"/>
</dbReference>
<sequence>MDGLGLCPWTIPDLEARLQSRSGRATTTNSCDDGGVAWPWARPTMSRPRATTEGTMAVHKPSLLATGLPDLRPWLQRQRLVHGCKRPWSTSRSAAPSLWTARFEICRTMRRVGHSGGQPNQGVGDSAVVHCGGAAEIGRLWTKEEEEEKIFFSLNSTSTWN</sequence>
<dbReference type="Gramene" id="KCW63199">
    <property type="protein sequence ID" value="KCW63199"/>
    <property type="gene ID" value="EUGRSUZ_G00809"/>
</dbReference>
<accession>A0A059BAY4</accession>
<organism evidence="1">
    <name type="scientific">Eucalyptus grandis</name>
    <name type="common">Flooded gum</name>
    <dbReference type="NCBI Taxonomy" id="71139"/>
    <lineage>
        <taxon>Eukaryota</taxon>
        <taxon>Viridiplantae</taxon>
        <taxon>Streptophyta</taxon>
        <taxon>Embryophyta</taxon>
        <taxon>Tracheophyta</taxon>
        <taxon>Spermatophyta</taxon>
        <taxon>Magnoliopsida</taxon>
        <taxon>eudicotyledons</taxon>
        <taxon>Gunneridae</taxon>
        <taxon>Pentapetalae</taxon>
        <taxon>rosids</taxon>
        <taxon>malvids</taxon>
        <taxon>Myrtales</taxon>
        <taxon>Myrtaceae</taxon>
        <taxon>Myrtoideae</taxon>
        <taxon>Eucalypteae</taxon>
        <taxon>Eucalyptus</taxon>
    </lineage>
</organism>
<name>A0A059BAY4_EUCGR</name>
<protein>
    <submittedName>
        <fullName evidence="1">Uncharacterized protein</fullName>
    </submittedName>
</protein>
<dbReference type="InParanoid" id="A0A059BAY4"/>
<evidence type="ECO:0000313" key="1">
    <source>
        <dbReference type="EMBL" id="KCW63199.1"/>
    </source>
</evidence>
<reference evidence="1" key="1">
    <citation type="submission" date="2013-07" db="EMBL/GenBank/DDBJ databases">
        <title>The genome of Eucalyptus grandis.</title>
        <authorList>
            <person name="Schmutz J."/>
            <person name="Hayes R."/>
            <person name="Myburg A."/>
            <person name="Tuskan G."/>
            <person name="Grattapaglia D."/>
            <person name="Rokhsar D.S."/>
        </authorList>
    </citation>
    <scope>NUCLEOTIDE SEQUENCE</scope>
    <source>
        <tissue evidence="1">Leaf extractions</tissue>
    </source>
</reference>
<gene>
    <name evidence="1" type="ORF">EUGRSUZ_G00809</name>
</gene>